<proteinExistence type="predicted"/>
<protein>
    <submittedName>
        <fullName evidence="1">Uncharacterized protein</fullName>
    </submittedName>
</protein>
<organism evidence="1 2">
    <name type="scientific">Streptomyces desertarenae</name>
    <dbReference type="NCBI Taxonomy" id="2666184"/>
    <lineage>
        <taxon>Bacteria</taxon>
        <taxon>Bacillati</taxon>
        <taxon>Actinomycetota</taxon>
        <taxon>Actinomycetes</taxon>
        <taxon>Kitasatosporales</taxon>
        <taxon>Streptomycetaceae</taxon>
        <taxon>Streptomyces</taxon>
    </lineage>
</organism>
<dbReference type="RefSeq" id="WP_380903338.1">
    <property type="nucleotide sequence ID" value="NZ_JBHUFU010000015.1"/>
</dbReference>
<gene>
    <name evidence="1" type="ORF">ACFSJS_22715</name>
</gene>
<sequence length="95" mass="10709">MKRPAADGTTRCPTCRAPTLRQTVGHTAALTITADLQPLTPQQQADLWEPNRLTWCLVTIAGLPPRLRWIHPWHPAQCPHPHVTEHRCPHTATLF</sequence>
<dbReference type="Proteomes" id="UP001597365">
    <property type="component" value="Unassembled WGS sequence"/>
</dbReference>
<evidence type="ECO:0000313" key="2">
    <source>
        <dbReference type="Proteomes" id="UP001597365"/>
    </source>
</evidence>
<reference evidence="2" key="1">
    <citation type="journal article" date="2019" name="Int. J. Syst. Evol. Microbiol.">
        <title>The Global Catalogue of Microorganisms (GCM) 10K type strain sequencing project: providing services to taxonomists for standard genome sequencing and annotation.</title>
        <authorList>
            <consortium name="The Broad Institute Genomics Platform"/>
            <consortium name="The Broad Institute Genome Sequencing Center for Infectious Disease"/>
            <person name="Wu L."/>
            <person name="Ma J."/>
        </authorList>
    </citation>
    <scope>NUCLEOTIDE SEQUENCE [LARGE SCALE GENOMIC DNA]</scope>
    <source>
        <strain evidence="2">CGMCC 4.7455</strain>
    </source>
</reference>
<keyword evidence="2" id="KW-1185">Reference proteome</keyword>
<evidence type="ECO:0000313" key="1">
    <source>
        <dbReference type="EMBL" id="MFD1832436.1"/>
    </source>
</evidence>
<accession>A0ABW4PNU6</accession>
<dbReference type="EMBL" id="JBHUFU010000015">
    <property type="protein sequence ID" value="MFD1832436.1"/>
    <property type="molecule type" value="Genomic_DNA"/>
</dbReference>
<name>A0ABW4PNU6_9ACTN</name>
<comment type="caution">
    <text evidence="1">The sequence shown here is derived from an EMBL/GenBank/DDBJ whole genome shotgun (WGS) entry which is preliminary data.</text>
</comment>